<dbReference type="EMBL" id="CP023671">
    <property type="protein sequence ID" value="AYE35828.1"/>
    <property type="molecule type" value="Genomic_DNA"/>
</dbReference>
<evidence type="ECO:0000313" key="2">
    <source>
        <dbReference type="Proteomes" id="UP000280586"/>
    </source>
</evidence>
<accession>A0A9N7JND4</accession>
<dbReference type="InterPro" id="IPR032869">
    <property type="entry name" value="WHH_dom_containing"/>
</dbReference>
<evidence type="ECO:0008006" key="3">
    <source>
        <dbReference type="Google" id="ProtNLM"/>
    </source>
</evidence>
<evidence type="ECO:0000313" key="1">
    <source>
        <dbReference type="EMBL" id="AYE35828.1"/>
    </source>
</evidence>
<sequence>MGYLPEIANKIKNGERVERIVDSIRGSKGAAKADLDGIRIINKKYAGKTYELTGDLAKKYPNGVKFSEEGFPNFEPYSIKKVTVNNLEGDAYYDFIKANEAAGFTSTPKGYTWHHVEDGRTLILVPSDLHGTVRHTGGASLIKKGIRP</sequence>
<proteinExistence type="predicted"/>
<dbReference type="Pfam" id="PF14414">
    <property type="entry name" value="WHH"/>
    <property type="match status" value="1"/>
</dbReference>
<protein>
    <recommendedName>
        <fullName evidence="3">HNH endonuclease</fullName>
    </recommendedName>
</protein>
<reference evidence="1 2" key="1">
    <citation type="submission" date="2017-09" db="EMBL/GenBank/DDBJ databases">
        <authorList>
            <person name="Thomas P."/>
            <person name="Seyboldt C."/>
        </authorList>
    </citation>
    <scope>NUCLEOTIDE SEQUENCE [LARGE SCALE GENOMIC DNA]</scope>
    <source>
        <strain evidence="1 2">DSM 7534</strain>
    </source>
</reference>
<name>A0A9N7JND4_CLOSE</name>
<dbReference type="KEGG" id="csep:CP523_05530"/>
<gene>
    <name evidence="1" type="ORF">CP523_05530</name>
</gene>
<organism evidence="1 2">
    <name type="scientific">Clostridium septicum</name>
    <dbReference type="NCBI Taxonomy" id="1504"/>
    <lineage>
        <taxon>Bacteria</taxon>
        <taxon>Bacillati</taxon>
        <taxon>Bacillota</taxon>
        <taxon>Clostridia</taxon>
        <taxon>Eubacteriales</taxon>
        <taxon>Clostridiaceae</taxon>
        <taxon>Clostridium</taxon>
    </lineage>
</organism>
<dbReference type="AlphaFoldDB" id="A0A9N7JND4"/>
<dbReference type="RefSeq" id="WP_120141051.1">
    <property type="nucleotide sequence ID" value="NZ_CP034358.1"/>
</dbReference>
<dbReference type="Proteomes" id="UP000280586">
    <property type="component" value="Chromosome"/>
</dbReference>